<name>A0AAP0CWE5_9ASTR</name>
<comment type="caution">
    <text evidence="1">The sequence shown here is derived from an EMBL/GenBank/DDBJ whole genome shotgun (WGS) entry which is preliminary data.</text>
</comment>
<dbReference type="PANTHER" id="PTHR33103">
    <property type="entry name" value="OS01G0153900 PROTEIN"/>
    <property type="match status" value="1"/>
</dbReference>
<organism evidence="1 2">
    <name type="scientific">Deinandra increscens subsp. villosa</name>
    <dbReference type="NCBI Taxonomy" id="3103831"/>
    <lineage>
        <taxon>Eukaryota</taxon>
        <taxon>Viridiplantae</taxon>
        <taxon>Streptophyta</taxon>
        <taxon>Embryophyta</taxon>
        <taxon>Tracheophyta</taxon>
        <taxon>Spermatophyta</taxon>
        <taxon>Magnoliopsida</taxon>
        <taxon>eudicotyledons</taxon>
        <taxon>Gunneridae</taxon>
        <taxon>Pentapetalae</taxon>
        <taxon>asterids</taxon>
        <taxon>campanulids</taxon>
        <taxon>Asterales</taxon>
        <taxon>Asteraceae</taxon>
        <taxon>Asteroideae</taxon>
        <taxon>Heliantheae alliance</taxon>
        <taxon>Madieae</taxon>
        <taxon>Madiinae</taxon>
        <taxon>Deinandra</taxon>
    </lineage>
</organism>
<dbReference type="AlphaFoldDB" id="A0AAP0CWE5"/>
<evidence type="ECO:0000313" key="1">
    <source>
        <dbReference type="EMBL" id="KAK9064144.1"/>
    </source>
</evidence>
<sequence>MTNSAAMSLKLLVNKQDRKVVFAEVNKDFVDFLFYILTLPIGAITKLFAKEPLSGSLGDLYRSIENLNDMYILQNKTKETVLNPKSSTNVPGQDLLLVSEDPPTTHKKFYRCMHQCKYVTDEPKIACPNCRTIMSVEVSYASTEAAKVAAALVGEAGFVKGVVTYMVMDDLAVKPMSTISTITLLNKLSVKDVCVLEEKEVQFGIQEALKLLKASLVCKNVLTRVFLDPEDHVEII</sequence>
<dbReference type="EMBL" id="JBCNJP010000018">
    <property type="protein sequence ID" value="KAK9064144.1"/>
    <property type="molecule type" value="Genomic_DNA"/>
</dbReference>
<keyword evidence="2" id="KW-1185">Reference proteome</keyword>
<accession>A0AAP0CWE5</accession>
<dbReference type="Pfam" id="PF05056">
    <property type="entry name" value="DUF674"/>
    <property type="match status" value="1"/>
</dbReference>
<proteinExistence type="predicted"/>
<reference evidence="1 2" key="1">
    <citation type="submission" date="2024-04" db="EMBL/GenBank/DDBJ databases">
        <title>The reference genome of an endangered Asteraceae, Deinandra increscens subsp. villosa, native to the Central Coast of California.</title>
        <authorList>
            <person name="Guilliams M."/>
            <person name="Hasenstab-Lehman K."/>
            <person name="Meyer R."/>
            <person name="Mcevoy S."/>
        </authorList>
    </citation>
    <scope>NUCLEOTIDE SEQUENCE [LARGE SCALE GENOMIC DNA]</scope>
    <source>
        <tissue evidence="1">Leaf</tissue>
    </source>
</reference>
<evidence type="ECO:0000313" key="2">
    <source>
        <dbReference type="Proteomes" id="UP001408789"/>
    </source>
</evidence>
<dbReference type="Proteomes" id="UP001408789">
    <property type="component" value="Unassembled WGS sequence"/>
</dbReference>
<dbReference type="InterPro" id="IPR007750">
    <property type="entry name" value="DUF674"/>
</dbReference>
<protein>
    <recommendedName>
        <fullName evidence="3">DUF674 domain-containing protein</fullName>
    </recommendedName>
</protein>
<dbReference type="PANTHER" id="PTHR33103:SF26">
    <property type="entry name" value="DUF674 DOMAIN-CONTAINING PROTEIN"/>
    <property type="match status" value="1"/>
</dbReference>
<evidence type="ECO:0008006" key="3">
    <source>
        <dbReference type="Google" id="ProtNLM"/>
    </source>
</evidence>
<gene>
    <name evidence="1" type="ORF">SSX86_018016</name>
</gene>